<protein>
    <recommendedName>
        <fullName evidence="3">Phenylalanyl-tRNA synthetase subunit alpha</fullName>
    </recommendedName>
</protein>
<dbReference type="Proteomes" id="UP000321367">
    <property type="component" value="Unassembled WGS sequence"/>
</dbReference>
<dbReference type="EMBL" id="VORY01000001">
    <property type="protein sequence ID" value="TXD95871.1"/>
    <property type="molecule type" value="Genomic_DNA"/>
</dbReference>
<dbReference type="AlphaFoldDB" id="A0A5C6ZZW7"/>
<organism evidence="1 2">
    <name type="scientific">Gillisia hiemivivida</name>
    <dbReference type="NCBI Taxonomy" id="291190"/>
    <lineage>
        <taxon>Bacteria</taxon>
        <taxon>Pseudomonadati</taxon>
        <taxon>Bacteroidota</taxon>
        <taxon>Flavobacteriia</taxon>
        <taxon>Flavobacteriales</taxon>
        <taxon>Flavobacteriaceae</taxon>
        <taxon>Gillisia</taxon>
    </lineage>
</organism>
<evidence type="ECO:0000313" key="2">
    <source>
        <dbReference type="Proteomes" id="UP000321367"/>
    </source>
</evidence>
<keyword evidence="2" id="KW-1185">Reference proteome</keyword>
<evidence type="ECO:0008006" key="3">
    <source>
        <dbReference type="Google" id="ProtNLM"/>
    </source>
</evidence>
<sequence length="131" mass="15232">MRKDIEIPEVKDVYVAAVYEQHPEYKTMDWNAYIINDRNDPLEMILIVTSGSNEKQMTPAMRHSIKLLPAKYFAKIEFLQEKLLKLDNKFSISFFAEGKMYERTFTLPQNTVKESALTEIPIMNLKGILAV</sequence>
<accession>A0A5C6ZZW7</accession>
<gene>
    <name evidence="1" type="ORF">ES724_00835</name>
</gene>
<name>A0A5C6ZZW7_9FLAO</name>
<dbReference type="OrthoDB" id="953239at2"/>
<reference evidence="1 2" key="1">
    <citation type="submission" date="2019-08" db="EMBL/GenBank/DDBJ databases">
        <title>Genome sequence of Gillisia hiemivivida IC154 (type strain).</title>
        <authorList>
            <person name="Bowman J.P."/>
        </authorList>
    </citation>
    <scope>NUCLEOTIDE SEQUENCE [LARGE SCALE GENOMIC DNA]</scope>
    <source>
        <strain evidence="1 2">IC154</strain>
    </source>
</reference>
<proteinExistence type="predicted"/>
<evidence type="ECO:0000313" key="1">
    <source>
        <dbReference type="EMBL" id="TXD95871.1"/>
    </source>
</evidence>
<comment type="caution">
    <text evidence="1">The sequence shown here is derived from an EMBL/GenBank/DDBJ whole genome shotgun (WGS) entry which is preliminary data.</text>
</comment>